<dbReference type="OrthoDB" id="594134at2"/>
<dbReference type="InterPro" id="IPR015424">
    <property type="entry name" value="PyrdxlP-dep_Trfase"/>
</dbReference>
<dbReference type="SMART" id="SM00345">
    <property type="entry name" value="HTH_GNTR"/>
    <property type="match status" value="1"/>
</dbReference>
<dbReference type="PRINTS" id="PR00035">
    <property type="entry name" value="HTHGNTR"/>
</dbReference>
<dbReference type="RefSeq" id="WP_120780617.1">
    <property type="nucleotide sequence ID" value="NZ_JBHLUP010000001.1"/>
</dbReference>
<comment type="similarity">
    <text evidence="1">In the C-terminal section; belongs to the class-I pyridoxal-phosphate-dependent aminotransferase family.</text>
</comment>
<dbReference type="GO" id="GO:0003700">
    <property type="term" value="F:DNA-binding transcription factor activity"/>
    <property type="evidence" value="ECO:0007669"/>
    <property type="project" value="InterPro"/>
</dbReference>
<keyword evidence="5" id="KW-0804">Transcription</keyword>
<keyword evidence="4" id="KW-0238">DNA-binding</keyword>
<dbReference type="InterPro" id="IPR015421">
    <property type="entry name" value="PyrdxlP-dep_Trfase_major"/>
</dbReference>
<keyword evidence="8" id="KW-0808">Transferase</keyword>
<evidence type="ECO:0000256" key="2">
    <source>
        <dbReference type="ARBA" id="ARBA00022898"/>
    </source>
</evidence>
<dbReference type="SUPFAM" id="SSF53383">
    <property type="entry name" value="PLP-dependent transferases"/>
    <property type="match status" value="1"/>
</dbReference>
<feature type="region of interest" description="Disordered" evidence="6">
    <location>
        <begin position="89"/>
        <end position="109"/>
    </location>
</feature>
<dbReference type="Pfam" id="PF00155">
    <property type="entry name" value="Aminotran_1_2"/>
    <property type="match status" value="1"/>
</dbReference>
<dbReference type="Gene3D" id="1.10.10.10">
    <property type="entry name" value="Winged helix-like DNA-binding domain superfamily/Winged helix DNA-binding domain"/>
    <property type="match status" value="1"/>
</dbReference>
<dbReference type="EMBL" id="RBAN01000003">
    <property type="protein sequence ID" value="RKN53873.1"/>
    <property type="molecule type" value="Genomic_DNA"/>
</dbReference>
<dbReference type="InterPro" id="IPR036388">
    <property type="entry name" value="WH-like_DNA-bd_sf"/>
</dbReference>
<dbReference type="GO" id="GO:0008483">
    <property type="term" value="F:transaminase activity"/>
    <property type="evidence" value="ECO:0007669"/>
    <property type="project" value="UniProtKB-KW"/>
</dbReference>
<dbReference type="InterPro" id="IPR051446">
    <property type="entry name" value="HTH_trans_reg/aminotransferase"/>
</dbReference>
<reference evidence="8 9" key="1">
    <citation type="journal article" date="2015" name="Int. J. Syst. Evol. Microbiol.">
        <title>Micromonospora costi sp. nov., isolated from a leaf of Costus speciosus.</title>
        <authorList>
            <person name="Thawai C."/>
        </authorList>
    </citation>
    <scope>NUCLEOTIDE SEQUENCE [LARGE SCALE GENOMIC DNA]</scope>
    <source>
        <strain evidence="8 9">CS1-12</strain>
    </source>
</reference>
<dbReference type="CDD" id="cd00609">
    <property type="entry name" value="AAT_like"/>
    <property type="match status" value="1"/>
</dbReference>
<name>A0A3B0A018_9ACTN</name>
<proteinExistence type="inferred from homology"/>
<organism evidence="8 9">
    <name type="scientific">Micromonospora costi</name>
    <dbReference type="NCBI Taxonomy" id="1530042"/>
    <lineage>
        <taxon>Bacteria</taxon>
        <taxon>Bacillati</taxon>
        <taxon>Actinomycetota</taxon>
        <taxon>Actinomycetes</taxon>
        <taxon>Micromonosporales</taxon>
        <taxon>Micromonosporaceae</taxon>
        <taxon>Micromonospora</taxon>
    </lineage>
</organism>
<evidence type="ECO:0000256" key="1">
    <source>
        <dbReference type="ARBA" id="ARBA00005384"/>
    </source>
</evidence>
<protein>
    <submittedName>
        <fullName evidence="8">PLP-dependent aminotransferase family protein</fullName>
    </submittedName>
</protein>
<dbReference type="SUPFAM" id="SSF46785">
    <property type="entry name" value="Winged helix' DNA-binding domain"/>
    <property type="match status" value="1"/>
</dbReference>
<evidence type="ECO:0000313" key="9">
    <source>
        <dbReference type="Proteomes" id="UP000279968"/>
    </source>
</evidence>
<dbReference type="GO" id="GO:0030170">
    <property type="term" value="F:pyridoxal phosphate binding"/>
    <property type="evidence" value="ECO:0007669"/>
    <property type="project" value="InterPro"/>
</dbReference>
<dbReference type="PANTHER" id="PTHR46577:SF1">
    <property type="entry name" value="HTH-TYPE TRANSCRIPTIONAL REGULATORY PROTEIN GABR"/>
    <property type="match status" value="1"/>
</dbReference>
<comment type="caution">
    <text evidence="8">The sequence shown here is derived from an EMBL/GenBank/DDBJ whole genome shotgun (WGS) entry which is preliminary data.</text>
</comment>
<keyword evidence="8" id="KW-0032">Aminotransferase</keyword>
<feature type="compositionally biased region" description="Low complexity" evidence="6">
    <location>
        <begin position="89"/>
        <end position="104"/>
    </location>
</feature>
<dbReference type="InterPro" id="IPR004839">
    <property type="entry name" value="Aminotransferase_I/II_large"/>
</dbReference>
<dbReference type="InterPro" id="IPR000524">
    <property type="entry name" value="Tscrpt_reg_HTH_GntR"/>
</dbReference>
<evidence type="ECO:0000256" key="3">
    <source>
        <dbReference type="ARBA" id="ARBA00023015"/>
    </source>
</evidence>
<dbReference type="CDD" id="cd07377">
    <property type="entry name" value="WHTH_GntR"/>
    <property type="match status" value="1"/>
</dbReference>
<evidence type="ECO:0000256" key="6">
    <source>
        <dbReference type="SAM" id="MobiDB-lite"/>
    </source>
</evidence>
<sequence length="468" mass="49423">MDWAAFGVDLHLDLDATGGRRAGLERALRDAIRDGRLTPGARLPATRALAGELNLSRGTVSAAYDQLVAEGWLTARIGSGTTVSTLPAATARPAAPARGPVTPRYDLRPGSPDVGAFPVSAWLRATRRALTAAPASVYGYGDPRGRSELRGALAGYLGRARGVVADPDRIVVTTGYVQALGLLAGVLRDVGRPALAMEDPGLAFHREVVRRQGGTVLPLPVDERGARTDLLGTGELAGAGAAVVTPAHQYPTGVTLHPRRRHALTAWARERDGLVVEDDYDGEFRYDRQPVGAVQGTAPEQVAYVGTAAKTLGPALRLAWLVLPARLVEPVVEAKRHLDLHSEVIGQLALADLIRGHDYDRQVRAVRRRYRQHRDLLLARLGAGDGGRYRVGGVAAGLHALLHLPTEGPTEAAVLAAAARHDLALTGLGAHWQRPDGRPGGLVVGYATPPAPAYPAALDALAHALRTA</sequence>
<dbReference type="Pfam" id="PF00392">
    <property type="entry name" value="GntR"/>
    <property type="match status" value="1"/>
</dbReference>
<keyword evidence="9" id="KW-1185">Reference proteome</keyword>
<gene>
    <name evidence="8" type="ORF">D7193_17600</name>
</gene>
<keyword evidence="3" id="KW-0805">Transcription regulation</keyword>
<dbReference type="PROSITE" id="PS50949">
    <property type="entry name" value="HTH_GNTR"/>
    <property type="match status" value="1"/>
</dbReference>
<evidence type="ECO:0000259" key="7">
    <source>
        <dbReference type="PROSITE" id="PS50949"/>
    </source>
</evidence>
<evidence type="ECO:0000313" key="8">
    <source>
        <dbReference type="EMBL" id="RKN53873.1"/>
    </source>
</evidence>
<evidence type="ECO:0000256" key="5">
    <source>
        <dbReference type="ARBA" id="ARBA00023163"/>
    </source>
</evidence>
<keyword evidence="2" id="KW-0663">Pyridoxal phosphate</keyword>
<feature type="domain" description="HTH gntR-type" evidence="7">
    <location>
        <begin position="18"/>
        <end position="86"/>
    </location>
</feature>
<accession>A0A3B0A018</accession>
<evidence type="ECO:0000256" key="4">
    <source>
        <dbReference type="ARBA" id="ARBA00023125"/>
    </source>
</evidence>
<dbReference type="PANTHER" id="PTHR46577">
    <property type="entry name" value="HTH-TYPE TRANSCRIPTIONAL REGULATORY PROTEIN GABR"/>
    <property type="match status" value="1"/>
</dbReference>
<dbReference type="Gene3D" id="3.40.640.10">
    <property type="entry name" value="Type I PLP-dependent aspartate aminotransferase-like (Major domain)"/>
    <property type="match status" value="1"/>
</dbReference>
<dbReference type="GO" id="GO:0003677">
    <property type="term" value="F:DNA binding"/>
    <property type="evidence" value="ECO:0007669"/>
    <property type="project" value="UniProtKB-KW"/>
</dbReference>
<dbReference type="InterPro" id="IPR036390">
    <property type="entry name" value="WH_DNA-bd_sf"/>
</dbReference>
<dbReference type="Proteomes" id="UP000279968">
    <property type="component" value="Unassembled WGS sequence"/>
</dbReference>
<dbReference type="AlphaFoldDB" id="A0A3B0A018"/>